<dbReference type="NCBIfam" id="TIGR03592">
    <property type="entry name" value="yidC_oxa1_cterm"/>
    <property type="match status" value="1"/>
</dbReference>
<evidence type="ECO:0000259" key="14">
    <source>
        <dbReference type="Pfam" id="PF02096"/>
    </source>
</evidence>
<comment type="caution">
    <text evidence="16">The sequence shown here is derived from an EMBL/GenBank/DDBJ whole genome shotgun (WGS) entry which is preliminary data.</text>
</comment>
<dbReference type="PANTHER" id="PTHR12428:SF65">
    <property type="entry name" value="CYTOCHROME C OXIDASE ASSEMBLY PROTEIN COX18, MITOCHONDRIAL"/>
    <property type="match status" value="1"/>
</dbReference>
<feature type="transmembrane region" description="Helical" evidence="13">
    <location>
        <begin position="347"/>
        <end position="366"/>
    </location>
</feature>
<evidence type="ECO:0000256" key="6">
    <source>
        <dbReference type="ARBA" id="ARBA00022692"/>
    </source>
</evidence>
<dbReference type="Pfam" id="PF14849">
    <property type="entry name" value="YidC_periplas"/>
    <property type="match status" value="1"/>
</dbReference>
<evidence type="ECO:0000256" key="7">
    <source>
        <dbReference type="ARBA" id="ARBA00022927"/>
    </source>
</evidence>
<evidence type="ECO:0000259" key="15">
    <source>
        <dbReference type="Pfam" id="PF14849"/>
    </source>
</evidence>
<keyword evidence="4 13" id="KW-0813">Transport</keyword>
<dbReference type="PRINTS" id="PR01900">
    <property type="entry name" value="YIDCPROTEIN"/>
</dbReference>
<proteinExistence type="inferred from homology"/>
<dbReference type="GO" id="GO:0032977">
    <property type="term" value="F:membrane insertase activity"/>
    <property type="evidence" value="ECO:0007669"/>
    <property type="project" value="InterPro"/>
</dbReference>
<evidence type="ECO:0000256" key="13">
    <source>
        <dbReference type="HAMAP-Rule" id="MF_01810"/>
    </source>
</evidence>
<keyword evidence="7 13" id="KW-0653">Protein transport</keyword>
<keyword evidence="17" id="KW-1185">Reference proteome</keyword>
<comment type="subcellular location">
    <subcellularLocation>
        <location evidence="1">Cell inner membrane</location>
        <topology evidence="1">Multi-pass membrane protein</topology>
    </subcellularLocation>
    <subcellularLocation>
        <location evidence="13">Cell membrane</location>
        <topology evidence="13">Multi-pass membrane protein</topology>
    </subcellularLocation>
</comment>
<evidence type="ECO:0000256" key="8">
    <source>
        <dbReference type="ARBA" id="ARBA00022989"/>
    </source>
</evidence>
<dbReference type="Gene3D" id="2.70.98.90">
    <property type="match status" value="1"/>
</dbReference>
<evidence type="ECO:0000256" key="5">
    <source>
        <dbReference type="ARBA" id="ARBA00022475"/>
    </source>
</evidence>
<dbReference type="InterPro" id="IPR019998">
    <property type="entry name" value="Membr_insert_YidC"/>
</dbReference>
<dbReference type="GO" id="GO:0005886">
    <property type="term" value="C:plasma membrane"/>
    <property type="evidence" value="ECO:0007669"/>
    <property type="project" value="UniProtKB-SubCell"/>
</dbReference>
<dbReference type="RefSeq" id="WP_191154159.1">
    <property type="nucleotide sequence ID" value="NZ_JACWUN010000004.1"/>
</dbReference>
<dbReference type="PANTHER" id="PTHR12428">
    <property type="entry name" value="OXA1"/>
    <property type="match status" value="1"/>
</dbReference>
<dbReference type="GO" id="GO:0015031">
    <property type="term" value="P:protein transport"/>
    <property type="evidence" value="ECO:0007669"/>
    <property type="project" value="UniProtKB-KW"/>
</dbReference>
<keyword evidence="10 13" id="KW-0143">Chaperone</keyword>
<evidence type="ECO:0000256" key="10">
    <source>
        <dbReference type="ARBA" id="ARBA00023186"/>
    </source>
</evidence>
<reference evidence="16" key="1">
    <citation type="submission" date="2020-09" db="EMBL/GenBank/DDBJ databases">
        <title>Pelobacter alkaliphilus sp. nov., a novel anaerobic arsenate-reducing bacterium from terrestrial mud volcano.</title>
        <authorList>
            <person name="Khomyakova M.A."/>
            <person name="Merkel A.Y."/>
            <person name="Slobodkin A.I."/>
        </authorList>
    </citation>
    <scope>NUCLEOTIDE SEQUENCE</scope>
    <source>
        <strain evidence="16">M08fum</strain>
    </source>
</reference>
<dbReference type="InterPro" id="IPR038221">
    <property type="entry name" value="YidC_periplasmic_sf"/>
</dbReference>
<evidence type="ECO:0000256" key="12">
    <source>
        <dbReference type="ARBA" id="ARBA00033342"/>
    </source>
</evidence>
<feature type="domain" description="Membrane insertase YidC N-terminal" evidence="15">
    <location>
        <begin position="71"/>
        <end position="335"/>
    </location>
</feature>
<dbReference type="GO" id="GO:0051205">
    <property type="term" value="P:protein insertion into membrane"/>
    <property type="evidence" value="ECO:0007669"/>
    <property type="project" value="TreeGrafter"/>
</dbReference>
<gene>
    <name evidence="13 16" type="primary">yidC</name>
    <name evidence="16" type="ORF">ICT70_04260</name>
</gene>
<dbReference type="HAMAP" id="MF_01810">
    <property type="entry name" value="YidC_type1"/>
    <property type="match status" value="1"/>
</dbReference>
<evidence type="ECO:0000256" key="9">
    <source>
        <dbReference type="ARBA" id="ARBA00023136"/>
    </source>
</evidence>
<dbReference type="NCBIfam" id="TIGR03593">
    <property type="entry name" value="yidC_nterm"/>
    <property type="match status" value="1"/>
</dbReference>
<sequence length="530" mass="61374">MDNRTIIAIVLIILLWSGYSIFLAPSSPVIPPQDQHEQIVQTDSSVDHQPDQIIISDLGYGENLNYEEKFIEIKNDKFDVVFSTRGATIKSINLFDFKEDNKSNSSNFYLLKNDDFKFYSMKSFFSEGLNIPEDIVFKIQNDLVPVFDSGNSLTVSFVAEYNGFLLYKNYTVFRDSYHIDVEVIIENKNDRHFSGVYNLSLINPWSTDTKSDLYSFVGPLTFDGNKLHEDKPKNVIKNSIIYDNFVWSGFTDKYFLQAINTGDSLNQVLIRYHSDLIQNRFSSNSFILLPGQSESFQVTSYFGPKELESLSASDSLFEEAIHFGFFHFLAKPLFDVLRFFNSFINNYGFSIILLTVCIKLIFWPLTQKSYKSMQGMQKLQPEMKRLKEKYADDKQRLNQEMMSFYRDNKVNPLGGCLPILIQIPVFFSLYKVLLDSIELRHAPFILWITDLSAKDPYYITPIVMGASMFLQQKLTPTNLDPTQEKVMLMMPIIFTFLFLNFPAGLVIYWLVNNLLTILQQLLIRRQAQKA</sequence>
<dbReference type="AlphaFoldDB" id="A0A8J6QMU6"/>
<feature type="transmembrane region" description="Helical" evidence="13">
    <location>
        <begin position="410"/>
        <end position="430"/>
    </location>
</feature>
<comment type="similarity">
    <text evidence="2 13">Belongs to the OXA1/ALB3/YidC family. Type 1 subfamily.</text>
</comment>
<comment type="subunit">
    <text evidence="13">Interacts with the Sec translocase complex via SecD. Specifically interacts with transmembrane segments of nascent integral membrane proteins during membrane integration.</text>
</comment>
<comment type="function">
    <text evidence="13">Required for the insertion and/or proper folding and/or complex formation of integral membrane proteins into the membrane. Involved in integration of membrane proteins that insert both dependently and independently of the Sec translocase complex, as well as at least some lipoproteins. Aids folding of multispanning membrane proteins.</text>
</comment>
<keyword evidence="5 13" id="KW-1003">Cell membrane</keyword>
<dbReference type="InterPro" id="IPR001708">
    <property type="entry name" value="YidC/ALB3/OXA1/COX18"/>
</dbReference>
<keyword evidence="8 13" id="KW-1133">Transmembrane helix</keyword>
<dbReference type="NCBIfam" id="NF002352">
    <property type="entry name" value="PRK01318.1-3"/>
    <property type="match status" value="1"/>
</dbReference>
<evidence type="ECO:0000256" key="1">
    <source>
        <dbReference type="ARBA" id="ARBA00004429"/>
    </source>
</evidence>
<organism evidence="16 17">
    <name type="scientific">Pelovirga terrestris</name>
    <dbReference type="NCBI Taxonomy" id="2771352"/>
    <lineage>
        <taxon>Bacteria</taxon>
        <taxon>Pseudomonadati</taxon>
        <taxon>Thermodesulfobacteriota</taxon>
        <taxon>Desulfuromonadia</taxon>
        <taxon>Geobacterales</taxon>
        <taxon>Geobacteraceae</taxon>
        <taxon>Pelovirga</taxon>
    </lineage>
</organism>
<dbReference type="Proteomes" id="UP000632828">
    <property type="component" value="Unassembled WGS sequence"/>
</dbReference>
<dbReference type="CDD" id="cd19961">
    <property type="entry name" value="EcYidC-like_peri"/>
    <property type="match status" value="1"/>
</dbReference>
<evidence type="ECO:0000256" key="2">
    <source>
        <dbReference type="ARBA" id="ARBA00010527"/>
    </source>
</evidence>
<keyword evidence="9 13" id="KW-0472">Membrane</keyword>
<evidence type="ECO:0000256" key="4">
    <source>
        <dbReference type="ARBA" id="ARBA00022448"/>
    </source>
</evidence>
<name>A0A8J6QMU6_9BACT</name>
<evidence type="ECO:0000313" key="17">
    <source>
        <dbReference type="Proteomes" id="UP000632828"/>
    </source>
</evidence>
<protein>
    <recommendedName>
        <fullName evidence="3 13">Membrane protein insertase YidC</fullName>
    </recommendedName>
    <alternativeName>
        <fullName evidence="12 13">Foldase YidC</fullName>
    </alternativeName>
    <alternativeName>
        <fullName evidence="11 13">Membrane integrase YidC</fullName>
    </alternativeName>
    <alternativeName>
        <fullName evidence="13">Membrane protein YidC</fullName>
    </alternativeName>
</protein>
<comment type="caution">
    <text evidence="13">Lacks conserved residue(s) required for the propagation of feature annotation.</text>
</comment>
<dbReference type="CDD" id="cd20070">
    <property type="entry name" value="5TM_YidC_Alb3"/>
    <property type="match status" value="1"/>
</dbReference>
<accession>A0A8J6QMU6</accession>
<dbReference type="EMBL" id="JACWUN010000004">
    <property type="protein sequence ID" value="MBD1399878.1"/>
    <property type="molecule type" value="Genomic_DNA"/>
</dbReference>
<feature type="transmembrane region" description="Helical" evidence="13">
    <location>
        <begin position="486"/>
        <end position="511"/>
    </location>
</feature>
<evidence type="ECO:0000256" key="11">
    <source>
        <dbReference type="ARBA" id="ARBA00033245"/>
    </source>
</evidence>
<dbReference type="Pfam" id="PF02096">
    <property type="entry name" value="60KD_IMP"/>
    <property type="match status" value="1"/>
</dbReference>
<dbReference type="InterPro" id="IPR028053">
    <property type="entry name" value="Membr_insert_YidC_N"/>
</dbReference>
<dbReference type="InterPro" id="IPR047196">
    <property type="entry name" value="YidC_ALB_C"/>
</dbReference>
<evidence type="ECO:0000256" key="3">
    <source>
        <dbReference type="ARBA" id="ARBA00015325"/>
    </source>
</evidence>
<dbReference type="InterPro" id="IPR028055">
    <property type="entry name" value="YidC/Oxa/ALB_C"/>
</dbReference>
<evidence type="ECO:0000313" key="16">
    <source>
        <dbReference type="EMBL" id="MBD1399878.1"/>
    </source>
</evidence>
<dbReference type="PRINTS" id="PR00701">
    <property type="entry name" value="60KDINNERMP"/>
</dbReference>
<feature type="domain" description="Membrane insertase YidC/Oxa/ALB C-terminal" evidence="14">
    <location>
        <begin position="347"/>
        <end position="525"/>
    </location>
</feature>
<keyword evidence="6 13" id="KW-0812">Transmembrane</keyword>